<evidence type="ECO:0000313" key="7">
    <source>
        <dbReference type="EMBL" id="WVZ17160.1"/>
    </source>
</evidence>
<dbReference type="Proteomes" id="UP001374535">
    <property type="component" value="Chromosome 3"/>
</dbReference>
<dbReference type="PANTHER" id="PTHR37984:SF5">
    <property type="entry name" value="PROTEIN NYNRIN-LIKE"/>
    <property type="match status" value="1"/>
</dbReference>
<keyword evidence="3" id="KW-0804">Transcription</keyword>
<name>A0AAQ3NVV4_VIGMU</name>
<gene>
    <name evidence="7" type="ORF">V8G54_010142</name>
</gene>
<dbReference type="InterPro" id="IPR043128">
    <property type="entry name" value="Rev_trsase/Diguanyl_cyclase"/>
</dbReference>
<accession>A0AAQ3NVV4</accession>
<dbReference type="FunFam" id="3.30.70.270:FF:000020">
    <property type="entry name" value="Transposon Tf2-6 polyprotein-like Protein"/>
    <property type="match status" value="1"/>
</dbReference>
<sequence>MQLVESPSFKFPLVELPTDVEPKLALLLNTYQYVFEMPSFLPPNWSHDDSIPLIEGSQPVKVKPYRYLHSMLEEGIIQPTKSPFFSPIIFVKKKDGSLIVCTNYRALNVVTMKDIFPIPTVDELFRPQEARVLFIESRSSSLQVGKEKLAFPFSKVGAVPFELAKCSLPVRLSKEAPFRFDHLNNLEYVLKTLQHQKLYARLSTCSFGVKQIDYLGHVLSRAGMAMETKKLAAIDSWPQSTSIKQLRGFLGLTSYYRIFIKHYVSMVGPLTDLLKKNSFQWSALAAQAFLQLKQAMTSTPVLALPNFKEPLILETDVSRSGIKAILSQEQHLLLGLKMKVLDSRLRKKIEEKKSQETALRGKPPGGGAIRGKPLSGISMCVPHYSWCHCLRTARGATVRSLCRPSLFVSLFSIAGFCSRKAELFLLSPSYVTHVFPILEKDVVLARVLDDATIANLNSIVHADNSLESKKNMHDIAISLVDISTLGGIAYYLFHPTDEKLVAYYLKRKINSRKMELETIPEVDLDKCEP</sequence>
<organism evidence="7 8">
    <name type="scientific">Vigna mungo</name>
    <name type="common">Black gram</name>
    <name type="synonym">Phaseolus mungo</name>
    <dbReference type="NCBI Taxonomy" id="3915"/>
    <lineage>
        <taxon>Eukaryota</taxon>
        <taxon>Viridiplantae</taxon>
        <taxon>Streptophyta</taxon>
        <taxon>Embryophyta</taxon>
        <taxon>Tracheophyta</taxon>
        <taxon>Spermatophyta</taxon>
        <taxon>Magnoliopsida</taxon>
        <taxon>eudicotyledons</taxon>
        <taxon>Gunneridae</taxon>
        <taxon>Pentapetalae</taxon>
        <taxon>rosids</taxon>
        <taxon>fabids</taxon>
        <taxon>Fabales</taxon>
        <taxon>Fabaceae</taxon>
        <taxon>Papilionoideae</taxon>
        <taxon>50 kb inversion clade</taxon>
        <taxon>NPAAA clade</taxon>
        <taxon>indigoferoid/millettioid clade</taxon>
        <taxon>Phaseoleae</taxon>
        <taxon>Vigna</taxon>
    </lineage>
</organism>
<dbReference type="EMBL" id="CP144698">
    <property type="protein sequence ID" value="WVZ17160.1"/>
    <property type="molecule type" value="Genomic_DNA"/>
</dbReference>
<dbReference type="GO" id="GO:0003824">
    <property type="term" value="F:catalytic activity"/>
    <property type="evidence" value="ECO:0007669"/>
    <property type="project" value="UniProtKB-KW"/>
</dbReference>
<keyword evidence="5" id="KW-0511">Multifunctional enzyme</keyword>
<keyword evidence="4" id="KW-0539">Nucleus</keyword>
<dbReference type="AlphaFoldDB" id="A0AAQ3NVV4"/>
<dbReference type="InterPro" id="IPR043502">
    <property type="entry name" value="DNA/RNA_pol_sf"/>
</dbReference>
<proteinExistence type="predicted"/>
<evidence type="ECO:0000256" key="3">
    <source>
        <dbReference type="ARBA" id="ARBA00023163"/>
    </source>
</evidence>
<evidence type="ECO:0000256" key="1">
    <source>
        <dbReference type="ARBA" id="ARBA00023015"/>
    </source>
</evidence>
<keyword evidence="2" id="KW-0238">DNA-binding</keyword>
<evidence type="ECO:0000256" key="4">
    <source>
        <dbReference type="ARBA" id="ARBA00023242"/>
    </source>
</evidence>
<keyword evidence="1" id="KW-0805">Transcription regulation</keyword>
<dbReference type="CDD" id="cd01647">
    <property type="entry name" value="RT_LTR"/>
    <property type="match status" value="1"/>
</dbReference>
<dbReference type="Gene3D" id="3.30.70.270">
    <property type="match status" value="2"/>
</dbReference>
<dbReference type="Gene3D" id="2.170.150.80">
    <property type="entry name" value="NAC domain"/>
    <property type="match status" value="1"/>
</dbReference>
<dbReference type="Pfam" id="PF17919">
    <property type="entry name" value="RT_RNaseH_2"/>
    <property type="match status" value="1"/>
</dbReference>
<dbReference type="InterPro" id="IPR041577">
    <property type="entry name" value="RT_RNaseH_2"/>
</dbReference>
<dbReference type="SUPFAM" id="SSF101941">
    <property type="entry name" value="NAC domain"/>
    <property type="match status" value="1"/>
</dbReference>
<reference evidence="7 8" key="1">
    <citation type="journal article" date="2023" name="Life. Sci Alliance">
        <title>Evolutionary insights into 3D genome organization and epigenetic landscape of Vigna mungo.</title>
        <authorList>
            <person name="Junaid A."/>
            <person name="Singh B."/>
            <person name="Bhatia S."/>
        </authorList>
    </citation>
    <scope>NUCLEOTIDE SEQUENCE [LARGE SCALE GENOMIC DNA]</scope>
    <source>
        <strain evidence="7">Urdbean</strain>
    </source>
</reference>
<feature type="domain" description="NAC" evidence="6">
    <location>
        <begin position="487"/>
        <end position="529"/>
    </location>
</feature>
<evidence type="ECO:0000256" key="2">
    <source>
        <dbReference type="ARBA" id="ARBA00023125"/>
    </source>
</evidence>
<dbReference type="Gene3D" id="3.10.10.10">
    <property type="entry name" value="HIV Type 1 Reverse Transcriptase, subunit A, domain 1"/>
    <property type="match status" value="1"/>
</dbReference>
<evidence type="ECO:0000313" key="8">
    <source>
        <dbReference type="Proteomes" id="UP001374535"/>
    </source>
</evidence>
<protein>
    <recommendedName>
        <fullName evidence="6">NAC domain-containing protein</fullName>
    </recommendedName>
</protein>
<dbReference type="Pfam" id="PF02365">
    <property type="entry name" value="NAM"/>
    <property type="match status" value="1"/>
</dbReference>
<dbReference type="InterPro" id="IPR003441">
    <property type="entry name" value="NAC-dom"/>
</dbReference>
<evidence type="ECO:0000259" key="6">
    <source>
        <dbReference type="PROSITE" id="PS51005"/>
    </source>
</evidence>
<dbReference type="GO" id="GO:0006355">
    <property type="term" value="P:regulation of DNA-templated transcription"/>
    <property type="evidence" value="ECO:0007669"/>
    <property type="project" value="InterPro"/>
</dbReference>
<keyword evidence="8" id="KW-1185">Reference proteome</keyword>
<dbReference type="PROSITE" id="PS51005">
    <property type="entry name" value="NAC"/>
    <property type="match status" value="1"/>
</dbReference>
<dbReference type="InterPro" id="IPR036093">
    <property type="entry name" value="NAC_dom_sf"/>
</dbReference>
<dbReference type="GO" id="GO:0003677">
    <property type="term" value="F:DNA binding"/>
    <property type="evidence" value="ECO:0007669"/>
    <property type="project" value="UniProtKB-KW"/>
</dbReference>
<evidence type="ECO:0000256" key="5">
    <source>
        <dbReference type="ARBA" id="ARBA00023268"/>
    </source>
</evidence>
<dbReference type="SUPFAM" id="SSF56672">
    <property type="entry name" value="DNA/RNA polymerases"/>
    <property type="match status" value="2"/>
</dbReference>
<dbReference type="PANTHER" id="PTHR37984">
    <property type="entry name" value="PROTEIN CBG26694"/>
    <property type="match status" value="1"/>
</dbReference>
<dbReference type="InterPro" id="IPR050951">
    <property type="entry name" value="Retrovirus_Pol_polyprotein"/>
</dbReference>